<dbReference type="STRING" id="448386.A0A2V3J178"/>
<reference evidence="4 5" key="1">
    <citation type="journal article" date="2018" name="Mol. Biol. Evol.">
        <title>Analysis of the draft genome of the red seaweed Gracilariopsis chorda provides insights into genome size evolution in Rhodophyta.</title>
        <authorList>
            <person name="Lee J."/>
            <person name="Yang E.C."/>
            <person name="Graf L."/>
            <person name="Yang J.H."/>
            <person name="Qiu H."/>
            <person name="Zel Zion U."/>
            <person name="Chan C.X."/>
            <person name="Stephens T.G."/>
            <person name="Weber A.P.M."/>
            <person name="Boo G.H."/>
            <person name="Boo S.M."/>
            <person name="Kim K.M."/>
            <person name="Shin Y."/>
            <person name="Jung M."/>
            <person name="Lee S.J."/>
            <person name="Yim H.S."/>
            <person name="Lee J.H."/>
            <person name="Bhattacharya D."/>
            <person name="Yoon H.S."/>
        </authorList>
    </citation>
    <scope>NUCLEOTIDE SEQUENCE [LARGE SCALE GENOMIC DNA]</scope>
    <source>
        <strain evidence="4 5">SKKU-2015</strain>
        <tissue evidence="4">Whole body</tissue>
    </source>
</reference>
<protein>
    <submittedName>
        <fullName evidence="4">Internalin-A</fullName>
    </submittedName>
</protein>
<feature type="region of interest" description="Disordered" evidence="3">
    <location>
        <begin position="275"/>
        <end position="320"/>
    </location>
</feature>
<dbReference type="OrthoDB" id="4609at2759"/>
<dbReference type="PANTHER" id="PTHR45617:SF181">
    <property type="entry name" value="LP04042P"/>
    <property type="match status" value="1"/>
</dbReference>
<dbReference type="InterPro" id="IPR011992">
    <property type="entry name" value="EF-hand-dom_pair"/>
</dbReference>
<evidence type="ECO:0000256" key="1">
    <source>
        <dbReference type="ARBA" id="ARBA00022614"/>
    </source>
</evidence>
<evidence type="ECO:0000256" key="3">
    <source>
        <dbReference type="SAM" id="MobiDB-lite"/>
    </source>
</evidence>
<feature type="compositionally biased region" description="Basic and acidic residues" evidence="3">
    <location>
        <begin position="547"/>
        <end position="556"/>
    </location>
</feature>
<dbReference type="Gene3D" id="1.10.238.10">
    <property type="entry name" value="EF-hand"/>
    <property type="match status" value="1"/>
</dbReference>
<dbReference type="SUPFAM" id="SSF52058">
    <property type="entry name" value="L domain-like"/>
    <property type="match status" value="1"/>
</dbReference>
<dbReference type="Pfam" id="PF13855">
    <property type="entry name" value="LRR_8"/>
    <property type="match status" value="1"/>
</dbReference>
<feature type="region of interest" description="Disordered" evidence="3">
    <location>
        <begin position="1"/>
        <end position="44"/>
    </location>
</feature>
<proteinExistence type="predicted"/>
<comment type="caution">
    <text evidence="4">The sequence shown here is derived from an EMBL/GenBank/DDBJ whole genome shotgun (WGS) entry which is preliminary data.</text>
</comment>
<feature type="compositionally biased region" description="Acidic residues" evidence="3">
    <location>
        <begin position="500"/>
        <end position="510"/>
    </location>
</feature>
<gene>
    <name evidence="4" type="ORF">BWQ96_02113</name>
</gene>
<keyword evidence="1" id="KW-0433">Leucine-rich repeat</keyword>
<evidence type="ECO:0000313" key="4">
    <source>
        <dbReference type="EMBL" id="PXF48161.1"/>
    </source>
</evidence>
<feature type="region of interest" description="Disordered" evidence="3">
    <location>
        <begin position="498"/>
        <end position="568"/>
    </location>
</feature>
<dbReference type="Gene3D" id="3.80.10.10">
    <property type="entry name" value="Ribonuclease Inhibitor"/>
    <property type="match status" value="1"/>
</dbReference>
<dbReference type="Proteomes" id="UP000247409">
    <property type="component" value="Unassembled WGS sequence"/>
</dbReference>
<feature type="compositionally biased region" description="Low complexity" evidence="3">
    <location>
        <begin position="10"/>
        <end position="39"/>
    </location>
</feature>
<sequence>MHNSHPVDPLSPLSSQISSLPSALPSALPLRSPSSHPASGPLPKSDSIQSLVSFVHSPSTPPSAPSMRPTIRALDTQARPHTVLLTEETDNISLSGLSLQTVALNALSVVPHKLRDLSLSANSLHAVDLSPLAHCANLVMLTLNSNRITNIDLAPLSSCPKLERIWLHDNKLQTIDLSPLRECTALRSLYLEDNSIHSRTIDLSPLTATTNLRSLRLGGNRLAGKIDLTPLLMCPALSIFNVDTSVTLMADGESSQARVSSALRRIVLDIKFSGKRSPEASGFSRGRTAPPGLPKSMAPSSPRRKVNPPVPPPKRSLSPREIHRAHSPIALPEQLVVKVLLIGFRRLARYAVEDALNKCGSVVIRAADVSIISRDPEKIHQTNVVILYAPSEKALRQLSDTVQGIPTAVTGSERYHSTASSEMSALLKQLNFCTDPISDQETARLYNMGRDQAMAAMAPKGNPVDSTIDVSMPPPVSPLRLSPVSRPFDAEYGNVNIELEPIDDDEDDNTSSELCGTRRPRTSDQLPHTDPACSPKAHGHATTWSEVSRRLRERGGRTGRGWGNYSGGDMSTHGKNKLRAERASLEAGFSDLGGFGSMDTFTAVARACGLPKCAGPLLFRAAYSSSFEIESTTPEGGIPNPPMERKTRRISYDSFLAYWNGRLRAFDGEERLGNILEDSVLSNLDSEDAALGHSQYGAPRSRKSSAHSSPSTSFSHLNHLVPSISADFPRSNKLGGTILPRSASMSSISSDISCPCDAGIESLIRAFMEGRKSRFGAFALVKKSEAIAIGSALVIHALRGKSRNRVGGAARAVCPKEVREGKLNASLIAAEVGIFEGVTCGLSMDQIRSVKGSFATEVSSGCISRSGGIALNCTLGVEDVQRFCISRKTLLPGAVELAMTAHCRNPKRMTLAEFSVLLSVLNNITSHGAVDYMFTVVDVDQDDRWTLPDLRQFHMEKEQMWLQDGMAVSELGDVWVHLVDMIRPSRPSEGITRREFSKLGAKDRKSVIQSLLFMDDDSSLLNIRKTVELNKNSPSPLVVI</sequence>
<dbReference type="PROSITE" id="PS51450">
    <property type="entry name" value="LRR"/>
    <property type="match status" value="1"/>
</dbReference>
<evidence type="ECO:0000256" key="2">
    <source>
        <dbReference type="ARBA" id="ARBA00022737"/>
    </source>
</evidence>
<accession>A0A2V3J178</accession>
<dbReference type="InterPro" id="IPR001611">
    <property type="entry name" value="Leu-rich_rpt"/>
</dbReference>
<name>A0A2V3J178_9FLOR</name>
<dbReference type="EMBL" id="NBIV01000016">
    <property type="protein sequence ID" value="PXF48161.1"/>
    <property type="molecule type" value="Genomic_DNA"/>
</dbReference>
<dbReference type="PANTHER" id="PTHR45617">
    <property type="entry name" value="LEUCINE RICH REPEAT FAMILY PROTEIN"/>
    <property type="match status" value="1"/>
</dbReference>
<keyword evidence="5" id="KW-1185">Reference proteome</keyword>
<dbReference type="SUPFAM" id="SSF47473">
    <property type="entry name" value="EF-hand"/>
    <property type="match status" value="1"/>
</dbReference>
<evidence type="ECO:0000313" key="5">
    <source>
        <dbReference type="Proteomes" id="UP000247409"/>
    </source>
</evidence>
<dbReference type="InterPro" id="IPR032675">
    <property type="entry name" value="LRR_dom_sf"/>
</dbReference>
<organism evidence="4 5">
    <name type="scientific">Gracilariopsis chorda</name>
    <dbReference type="NCBI Taxonomy" id="448386"/>
    <lineage>
        <taxon>Eukaryota</taxon>
        <taxon>Rhodophyta</taxon>
        <taxon>Florideophyceae</taxon>
        <taxon>Rhodymeniophycidae</taxon>
        <taxon>Gracilariales</taxon>
        <taxon>Gracilariaceae</taxon>
        <taxon>Gracilariopsis</taxon>
    </lineage>
</organism>
<keyword evidence="2" id="KW-0677">Repeat</keyword>
<dbReference type="AlphaFoldDB" id="A0A2V3J178"/>
<feature type="region of interest" description="Disordered" evidence="3">
    <location>
        <begin position="693"/>
        <end position="714"/>
    </location>
</feature>